<dbReference type="Pfam" id="PF00078">
    <property type="entry name" value="RVT_1"/>
    <property type="match status" value="1"/>
</dbReference>
<dbReference type="EMBL" id="JAACJP010000035">
    <property type="protein sequence ID" value="KAF5374622.1"/>
    <property type="molecule type" value="Genomic_DNA"/>
</dbReference>
<dbReference type="Pfam" id="PF03372">
    <property type="entry name" value="Exo_endo_phos"/>
    <property type="match status" value="1"/>
</dbReference>
<feature type="compositionally biased region" description="Pro residues" evidence="1">
    <location>
        <begin position="347"/>
        <end position="362"/>
    </location>
</feature>
<evidence type="ECO:0008006" key="6">
    <source>
        <dbReference type="Google" id="ProtNLM"/>
    </source>
</evidence>
<feature type="domain" description="Reverse transcriptase" evidence="2">
    <location>
        <begin position="1251"/>
        <end position="1485"/>
    </location>
</feature>
<keyword evidence="5" id="KW-1185">Reference proteome</keyword>
<evidence type="ECO:0000259" key="2">
    <source>
        <dbReference type="Pfam" id="PF00078"/>
    </source>
</evidence>
<feature type="region of interest" description="Disordered" evidence="1">
    <location>
        <begin position="119"/>
        <end position="221"/>
    </location>
</feature>
<dbReference type="Proteomes" id="UP000565441">
    <property type="component" value="Unassembled WGS sequence"/>
</dbReference>
<sequence>MQSALPPRDLPFGGADLPGRRLPSSPLSLSPHLCLSLPRQHAKPDVTTPPFAPVHPLLTTAPLPDLPPLLPTLDDEPLGEIVSADSAALLASRASLSPDHPVHLTSIPDETVAADARPTPFYADTPASAPLPSTSRQPPTRRASRRGVQDDASLDEPSMRASRRAPEPEPPADESSAAPVASKGKRKGKEREVDVDGLLDDRLGASGPDLPFGLETPPSSLRGSIREEAFRAYRNAGSLATQLQELKQTVATLSADSASRHRDVMRAVTDATASRVALDARAFSSSLTNNTVFRNFYDAVYGYKSDLDALGRAVTDVRHDVSSLRSAARDMAPPPAPPAPLTVYQLPPLPPSHPVTPAPPAVQPFSAPAPAAPGPSAVQLPSMPQSYSAPPLQSYTAPPPPAPVPSAFPPPAAPQRFSAPPPPAPAAPGPSSAPFDARRTQGSLPSRRNKAPGPATKKPRLEVDRSRDVLVSSVSQQTGAWDIAQRLVGNVPGFHSGNVYTCYRLDDRPDTISIRFNNRPLAERFVSVMATMDPEGLGRLPVSLADPTGSTAAVSGDDLAFITGSGSRGGPRGLRIGAWNIHGNLALKLLESDVLTFVRECDVFLFIETWLRPAQHEVLAIPDGYQIHSSARPAYPDLRPQRGGVAALLRSSLPAHVKESLCAPDVIAIELPDCLILGIYIPPSGSNWPAWSSVDPEDCCFGLIDLAHRTTSKPVLVLGDFNARTASRQVGSPHSPVRQSLDEVTNARGMRLLSILHAHSLVILNGTAYEHPRPGAYTSFQPIGSSVVDYALVSQALLPCLPSAALRVVDTEWSDHAHLRLEVNFPSIASCVLPSPNPPSTRKALLALGHDDTSGDSHQLNLELRHVLASARTDEEATNDLYGPVTALTTPLTVYIATTCRRQHGVPPTAAFGIFFGPKNRHNVGYRISGPQTDVTSPHSSLYIYTPSQTVIRTIAYWASRFQSQGWDCPNGDLYSVIVAFLIARAAPVSLRWVPSSSDNPHYREARTLAVTHCQRLPTVAPYLPPPAPMLPPLAVTADDSALHQLPKVTTPLPVTPPLPPSKQICFPALHVDFDDESHRGRHREREAKMVNLRRLKACPTSRQFWNLIREWTDPKSRPPQVTAQQLHTVFRARINPPPVPSSTFDADAYAQTLAFYRFIPPTTLDRTPEGFFSLPISLGELQWAQRKLARDNLRSACGADNVSYTTIARIPNGDLLSLLQHCIDLRRAPGPWLYTVLVGVLKRRRNPANPNDYRLIGLESCMLKLLTLLIDKRLRDWAEAYHILPDTQNGFRPHYRTNNNSFILRCAIERARASGKSVYIAFIDLENAFPSTDIPLLWTKLYRKGVAGPIFDWLRTLYADMNYILHLPSCLLTGDTASPSLWNIYFSDLSIPDHVDDVRLHGRAVSHVEQADDVVLFTTSPHGLQFKVDCLSDWCSVSRLIISADKSRWSIAKASQRSQPHVTTPITIAGAPIKFVTEYTYVGVTFDFATSSMFKRHCTTKASAASGISGATFTLDSFVGTVPPSDGRQLYMARVDPHLIHGCEVILDVDRAALNELEKVQRTFIRRLLHLSARSLLHPLYTETGLMPIKYRRIILAVGYLNSIFRLAPNCLPYLALMDSINLAQTHPGDRQPSWVKDLVKVCGDLPEPVHVNVDDLPACAPALSALIECLARNTLQASWDDSTKLLFRARGHDVTRRRLQPYLKLPDPRHRHAITQLLLSDHPLAVEQLRRQRWTGGRIERWQRLCRFCRTAIEDEIHALFGCRSSERLLLARDEYLATLFTQSPDLRNMFRFSPATAFVDFLVNHAETLPSFAAYVHEVFHIYNDVPMFLVT</sequence>
<name>A0A8H5H0V2_9AGAR</name>
<dbReference type="InterPro" id="IPR000477">
    <property type="entry name" value="RT_dom"/>
</dbReference>
<dbReference type="InterPro" id="IPR036397">
    <property type="entry name" value="RNaseH_sf"/>
</dbReference>
<dbReference type="GO" id="GO:0003676">
    <property type="term" value="F:nucleic acid binding"/>
    <property type="evidence" value="ECO:0007669"/>
    <property type="project" value="InterPro"/>
</dbReference>
<feature type="region of interest" description="Disordered" evidence="1">
    <location>
        <begin position="325"/>
        <end position="464"/>
    </location>
</feature>
<dbReference type="CDD" id="cd01650">
    <property type="entry name" value="RT_nLTR_like"/>
    <property type="match status" value="1"/>
</dbReference>
<comment type="caution">
    <text evidence="4">The sequence shown here is derived from an EMBL/GenBank/DDBJ whole genome shotgun (WGS) entry which is preliminary data.</text>
</comment>
<organism evidence="4 5">
    <name type="scientific">Tricholomella constricta</name>
    <dbReference type="NCBI Taxonomy" id="117010"/>
    <lineage>
        <taxon>Eukaryota</taxon>
        <taxon>Fungi</taxon>
        <taxon>Dikarya</taxon>
        <taxon>Basidiomycota</taxon>
        <taxon>Agaricomycotina</taxon>
        <taxon>Agaricomycetes</taxon>
        <taxon>Agaricomycetidae</taxon>
        <taxon>Agaricales</taxon>
        <taxon>Tricholomatineae</taxon>
        <taxon>Lyophyllaceae</taxon>
        <taxon>Tricholomella</taxon>
    </lineage>
</organism>
<dbReference type="InterPro" id="IPR012337">
    <property type="entry name" value="RNaseH-like_sf"/>
</dbReference>
<dbReference type="SUPFAM" id="SSF53098">
    <property type="entry name" value="Ribonuclease H-like"/>
    <property type="match status" value="1"/>
</dbReference>
<feature type="compositionally biased region" description="Basic and acidic residues" evidence="1">
    <location>
        <begin position="189"/>
        <end position="203"/>
    </location>
</feature>
<dbReference type="OrthoDB" id="407509at2759"/>
<gene>
    <name evidence="4" type="ORF">D9615_008976</name>
</gene>
<evidence type="ECO:0000313" key="4">
    <source>
        <dbReference type="EMBL" id="KAF5374622.1"/>
    </source>
</evidence>
<dbReference type="InterPro" id="IPR005135">
    <property type="entry name" value="Endo/exonuclease/phosphatase"/>
</dbReference>
<accession>A0A8H5H0V2</accession>
<evidence type="ECO:0000259" key="3">
    <source>
        <dbReference type="Pfam" id="PF03372"/>
    </source>
</evidence>
<dbReference type="Gene3D" id="3.30.420.10">
    <property type="entry name" value="Ribonuclease H-like superfamily/Ribonuclease H"/>
    <property type="match status" value="1"/>
</dbReference>
<protein>
    <recommendedName>
        <fullName evidence="6">Reverse transcriptase domain-containing protein</fullName>
    </recommendedName>
</protein>
<dbReference type="PANTHER" id="PTHR19446">
    <property type="entry name" value="REVERSE TRANSCRIPTASES"/>
    <property type="match status" value="1"/>
</dbReference>
<evidence type="ECO:0000313" key="5">
    <source>
        <dbReference type="Proteomes" id="UP000565441"/>
    </source>
</evidence>
<dbReference type="GO" id="GO:0003824">
    <property type="term" value="F:catalytic activity"/>
    <property type="evidence" value="ECO:0007669"/>
    <property type="project" value="InterPro"/>
</dbReference>
<reference evidence="4 5" key="1">
    <citation type="journal article" date="2020" name="ISME J.">
        <title>Uncovering the hidden diversity of litter-decomposition mechanisms in mushroom-forming fungi.</title>
        <authorList>
            <person name="Floudas D."/>
            <person name="Bentzer J."/>
            <person name="Ahren D."/>
            <person name="Johansson T."/>
            <person name="Persson P."/>
            <person name="Tunlid A."/>
        </authorList>
    </citation>
    <scope>NUCLEOTIDE SEQUENCE [LARGE SCALE GENOMIC DNA]</scope>
    <source>
        <strain evidence="4 5">CBS 661.87</strain>
    </source>
</reference>
<feature type="region of interest" description="Disordered" evidence="1">
    <location>
        <begin position="1"/>
        <end position="24"/>
    </location>
</feature>
<feature type="compositionally biased region" description="Pro residues" evidence="1">
    <location>
        <begin position="397"/>
        <end position="428"/>
    </location>
</feature>
<dbReference type="InterPro" id="IPR036691">
    <property type="entry name" value="Endo/exonu/phosph_ase_sf"/>
</dbReference>
<dbReference type="Gene3D" id="3.60.10.10">
    <property type="entry name" value="Endonuclease/exonuclease/phosphatase"/>
    <property type="match status" value="1"/>
</dbReference>
<evidence type="ECO:0000256" key="1">
    <source>
        <dbReference type="SAM" id="MobiDB-lite"/>
    </source>
</evidence>
<feature type="domain" description="Endonuclease/exonuclease/phosphatase" evidence="3">
    <location>
        <begin position="578"/>
        <end position="816"/>
    </location>
</feature>
<proteinExistence type="predicted"/>
<dbReference type="SUPFAM" id="SSF56219">
    <property type="entry name" value="DNase I-like"/>
    <property type="match status" value="1"/>
</dbReference>
<feature type="compositionally biased region" description="Low complexity" evidence="1">
    <location>
        <begin position="363"/>
        <end position="379"/>
    </location>
</feature>